<sequence length="931" mass="103151">MYSLSTRFLIESYGFIFGIWTYFSRTSVSKGVNIRCSMAERRLGSSGGVKWCFCCILMSIQIVFSFPHMRSTDTGVPQTTPRRALFGIPFGNTSRGVHAMNEGQTETAWNKRGVKLLRSEEKPVDHTFIKERAEHDNNSRTGAQLQSSPKTAVLRESSKDARPQMQATLSNKSEIYPTASEVDNQAMHSTRNAHMTSNEPNQNLGSGENETTVPRLTESTNQSSTVAENTLSSEVDTSKTSSMLENATFASVTDKKNNKALNSFTTIKKIVQRAHSEEQQEVSQNSSDETTPLNKDKENAVKSVDHTAYSPQKRTDFTTKQPENGEGTNLNKALEELPPFRTTARSHFDTRPAMGSPLSAFKHRSTSLPLMNRQRSTSSSSKTRKAPLTPKISSIFKSSSFITKTVMEKWIKGNNLGIENTSKMSPPVPSGRFKALTFKPSKIDAVSTQAVRVADAAVTSPIMLNYPEALVKDQQRTANDINGNQPSFKTTLMHEFRHTEHTATKRKSTVKVRRSTRDPEEDDSTLPSSRKRSNEAAKLETRTHGPASQSSKPSLLTTKKRHVPHQETSDYGCHSIEWSSGSKLKVSLTGNGEALKVMWEVKPGNSTPSERSPRQVRDTVSEAAQTHNEELHRADSSSTAKVNFKNEAIDIESSIQLINGFVVSYRIQGDEEYDSSRLQANETQFVLPQLHSDKDYTICVHAMSGQHRVHEECAQWSKSLWIRKAVMGGLAGALFFLPCVVVIIIIIRKDKLMQAKHGSGSGTWHLKNPSLVRAFASCEESQEALVQERHAQSNRYTHAGKPYLREDKATNSIKKSDTEQCCHPHLQKPAQRTHMAHQHSQGAYKSELAKDSAGARSSATRHSTKNLILADGAADRELPLLNDILEDNTYCNPTASNTNSVPCKSGLTSMSLAAHEVYNGAQIGCDTETNI</sequence>
<feature type="region of interest" description="Disordered" evidence="1">
    <location>
        <begin position="193"/>
        <end position="239"/>
    </location>
</feature>
<dbReference type="AlphaFoldDB" id="A0AAE0ZKN1"/>
<feature type="region of interest" description="Disordered" evidence="1">
    <location>
        <begin position="275"/>
        <end position="337"/>
    </location>
</feature>
<evidence type="ECO:0000256" key="2">
    <source>
        <dbReference type="SAM" id="Phobius"/>
    </source>
</evidence>
<gene>
    <name evidence="3" type="ORF">RRG08_032869</name>
</gene>
<name>A0AAE0ZKN1_9GAST</name>
<protein>
    <submittedName>
        <fullName evidence="3">Uncharacterized protein</fullName>
    </submittedName>
</protein>
<reference evidence="3" key="1">
    <citation type="journal article" date="2023" name="G3 (Bethesda)">
        <title>A reference genome for the long-term kleptoplast-retaining sea slug Elysia crispata morphotype clarki.</title>
        <authorList>
            <person name="Eastman K.E."/>
            <person name="Pendleton A.L."/>
            <person name="Shaikh M.A."/>
            <person name="Suttiyut T."/>
            <person name="Ogas R."/>
            <person name="Tomko P."/>
            <person name="Gavelis G."/>
            <person name="Widhalm J.R."/>
            <person name="Wisecaver J.H."/>
        </authorList>
    </citation>
    <scope>NUCLEOTIDE SEQUENCE</scope>
    <source>
        <strain evidence="3">ECLA1</strain>
    </source>
</reference>
<proteinExistence type="predicted"/>
<feature type="compositionally biased region" description="Polar residues" evidence="1">
    <location>
        <begin position="139"/>
        <end position="150"/>
    </location>
</feature>
<dbReference type="Gene3D" id="2.60.40.10">
    <property type="entry name" value="Immunoglobulins"/>
    <property type="match status" value="1"/>
</dbReference>
<evidence type="ECO:0000256" key="1">
    <source>
        <dbReference type="SAM" id="MobiDB-lite"/>
    </source>
</evidence>
<dbReference type="Proteomes" id="UP001283361">
    <property type="component" value="Unassembled WGS sequence"/>
</dbReference>
<feature type="region of interest" description="Disordered" evidence="1">
    <location>
        <begin position="834"/>
        <end position="861"/>
    </location>
</feature>
<feature type="region of interest" description="Disordered" evidence="1">
    <location>
        <begin position="366"/>
        <end position="386"/>
    </location>
</feature>
<accession>A0AAE0ZKN1</accession>
<dbReference type="SUPFAM" id="SSF49265">
    <property type="entry name" value="Fibronectin type III"/>
    <property type="match status" value="1"/>
</dbReference>
<dbReference type="InterPro" id="IPR036116">
    <property type="entry name" value="FN3_sf"/>
</dbReference>
<keyword evidence="2" id="KW-1133">Transmembrane helix</keyword>
<feature type="compositionally biased region" description="Basic residues" evidence="1">
    <location>
        <begin position="504"/>
        <end position="514"/>
    </location>
</feature>
<organism evidence="3 4">
    <name type="scientific">Elysia crispata</name>
    <name type="common">lettuce slug</name>
    <dbReference type="NCBI Taxonomy" id="231223"/>
    <lineage>
        <taxon>Eukaryota</taxon>
        <taxon>Metazoa</taxon>
        <taxon>Spiralia</taxon>
        <taxon>Lophotrochozoa</taxon>
        <taxon>Mollusca</taxon>
        <taxon>Gastropoda</taxon>
        <taxon>Heterobranchia</taxon>
        <taxon>Euthyneura</taxon>
        <taxon>Panpulmonata</taxon>
        <taxon>Sacoglossa</taxon>
        <taxon>Placobranchoidea</taxon>
        <taxon>Plakobranchidae</taxon>
        <taxon>Elysia</taxon>
    </lineage>
</organism>
<feature type="compositionally biased region" description="Basic and acidic residues" evidence="1">
    <location>
        <begin position="532"/>
        <end position="543"/>
    </location>
</feature>
<keyword evidence="4" id="KW-1185">Reference proteome</keyword>
<dbReference type="EMBL" id="JAWDGP010003784">
    <property type="protein sequence ID" value="KAK3770935.1"/>
    <property type="molecule type" value="Genomic_DNA"/>
</dbReference>
<dbReference type="InterPro" id="IPR013783">
    <property type="entry name" value="Ig-like_fold"/>
</dbReference>
<keyword evidence="2" id="KW-0472">Membrane</keyword>
<feature type="compositionally biased region" description="Basic and acidic residues" evidence="1">
    <location>
        <begin position="294"/>
        <end position="305"/>
    </location>
</feature>
<feature type="region of interest" description="Disordered" evidence="1">
    <location>
        <begin position="496"/>
        <end position="570"/>
    </location>
</feature>
<keyword evidence="2" id="KW-0812">Transmembrane</keyword>
<feature type="region of interest" description="Disordered" evidence="1">
    <location>
        <begin position="131"/>
        <end position="178"/>
    </location>
</feature>
<feature type="compositionally biased region" description="Polar residues" evidence="1">
    <location>
        <begin position="318"/>
        <end position="331"/>
    </location>
</feature>
<comment type="caution">
    <text evidence="3">The sequence shown here is derived from an EMBL/GenBank/DDBJ whole genome shotgun (WGS) entry which is preliminary data.</text>
</comment>
<evidence type="ECO:0000313" key="3">
    <source>
        <dbReference type="EMBL" id="KAK3770935.1"/>
    </source>
</evidence>
<feature type="transmembrane region" description="Helical" evidence="2">
    <location>
        <begin position="725"/>
        <end position="747"/>
    </location>
</feature>
<feature type="compositionally biased region" description="Polar residues" evidence="1">
    <location>
        <begin position="546"/>
        <end position="557"/>
    </location>
</feature>
<evidence type="ECO:0000313" key="4">
    <source>
        <dbReference type="Proteomes" id="UP001283361"/>
    </source>
</evidence>